<proteinExistence type="predicted"/>
<accession>A0ABW9XGE5</accession>
<evidence type="ECO:0000313" key="4">
    <source>
        <dbReference type="EMBL" id="NBC37553.1"/>
    </source>
</evidence>
<feature type="domain" description="Cystatin" evidence="3">
    <location>
        <begin position="44"/>
        <end position="112"/>
    </location>
</feature>
<gene>
    <name evidence="4" type="ORF">GTZ99_13440</name>
</gene>
<feature type="signal peptide" evidence="2">
    <location>
        <begin position="1"/>
        <end position="29"/>
    </location>
</feature>
<comment type="caution">
    <text evidence="4">The sequence shown here is derived from an EMBL/GenBank/DDBJ whole genome shotgun (WGS) entry which is preliminary data.</text>
</comment>
<sequence length="281" mass="28257">MRLKSQTLAAATAAMIAGVLAAVAMPAAAQPAPPIIGGPPIAGGWSPVADAAANPRVLAAARAAAGQLPGGNAAGVKVVSARQQVVAGMNYQMEIVLADGSHWDVTVWAKLDGGHEMTKSTRLPATKPAPTTPPVAGGGSGLQLAANGVVLSGGRPVRFGTPQAQVLSLLAARGKAKLEMNSECGAGPIEFASWPDGLNLLFQDGKFGGWSINDGGQKLATTKGLRMGGLETSLRAAGPVSIERSTLGREFTAGGISGILSEGKPPAKITALWAGLSCVFR</sequence>
<dbReference type="CDD" id="cd00042">
    <property type="entry name" value="CY"/>
    <property type="match status" value="1"/>
</dbReference>
<protein>
    <recommendedName>
        <fullName evidence="3">Cystatin domain-containing protein</fullName>
    </recommendedName>
</protein>
<dbReference type="Proteomes" id="UP000753724">
    <property type="component" value="Unassembled WGS sequence"/>
</dbReference>
<evidence type="ECO:0000256" key="2">
    <source>
        <dbReference type="SAM" id="SignalP"/>
    </source>
</evidence>
<dbReference type="EMBL" id="JAAAPO010000005">
    <property type="protein sequence ID" value="NBC37553.1"/>
    <property type="molecule type" value="Genomic_DNA"/>
</dbReference>
<dbReference type="PROSITE" id="PS00287">
    <property type="entry name" value="CYSTATIN"/>
    <property type="match status" value="1"/>
</dbReference>
<keyword evidence="2" id="KW-0732">Signal</keyword>
<dbReference type="RefSeq" id="WP_161719706.1">
    <property type="nucleotide sequence ID" value="NZ_JAAAPO010000005.1"/>
</dbReference>
<dbReference type="Gene3D" id="3.10.450.10">
    <property type="match status" value="1"/>
</dbReference>
<dbReference type="InterPro" id="IPR018073">
    <property type="entry name" value="Prot_inh_cystat_CS"/>
</dbReference>
<organism evidence="4 5">
    <name type="scientific">Novosphingobium ovatum</name>
    <dbReference type="NCBI Taxonomy" id="1908523"/>
    <lineage>
        <taxon>Bacteria</taxon>
        <taxon>Pseudomonadati</taxon>
        <taxon>Pseudomonadota</taxon>
        <taxon>Alphaproteobacteria</taxon>
        <taxon>Sphingomonadales</taxon>
        <taxon>Sphingomonadaceae</taxon>
        <taxon>Novosphingobium</taxon>
    </lineage>
</organism>
<dbReference type="SUPFAM" id="SSF54403">
    <property type="entry name" value="Cystatin/monellin"/>
    <property type="match status" value="1"/>
</dbReference>
<dbReference type="InterPro" id="IPR000010">
    <property type="entry name" value="Cystatin_dom"/>
</dbReference>
<reference evidence="5" key="1">
    <citation type="submission" date="2020-01" db="EMBL/GenBank/DDBJ databases">
        <title>Sphingomonas sp. strain CSW-10.</title>
        <authorList>
            <person name="Chen W.-M."/>
        </authorList>
    </citation>
    <scope>NUCLEOTIDE SEQUENCE [LARGE SCALE GENOMIC DNA]</scope>
    <source>
        <strain evidence="5">FSY-8</strain>
    </source>
</reference>
<keyword evidence="5" id="KW-1185">Reference proteome</keyword>
<dbReference type="InterPro" id="IPR046350">
    <property type="entry name" value="Cystatin_sf"/>
</dbReference>
<evidence type="ECO:0000313" key="5">
    <source>
        <dbReference type="Proteomes" id="UP000753724"/>
    </source>
</evidence>
<evidence type="ECO:0000256" key="1">
    <source>
        <dbReference type="SAM" id="MobiDB-lite"/>
    </source>
</evidence>
<evidence type="ECO:0000259" key="3">
    <source>
        <dbReference type="Pfam" id="PF00031"/>
    </source>
</evidence>
<dbReference type="Pfam" id="PF00031">
    <property type="entry name" value="Cystatin"/>
    <property type="match status" value="1"/>
</dbReference>
<name>A0ABW9XGE5_9SPHN</name>
<feature type="region of interest" description="Disordered" evidence="1">
    <location>
        <begin position="119"/>
        <end position="138"/>
    </location>
</feature>
<feature type="chain" id="PRO_5045145676" description="Cystatin domain-containing protein" evidence="2">
    <location>
        <begin position="30"/>
        <end position="281"/>
    </location>
</feature>